<dbReference type="Proteomes" id="UP000324222">
    <property type="component" value="Unassembled WGS sequence"/>
</dbReference>
<evidence type="ECO:0000313" key="2">
    <source>
        <dbReference type="Proteomes" id="UP000324222"/>
    </source>
</evidence>
<dbReference type="AlphaFoldDB" id="A0A5B7DR30"/>
<gene>
    <name evidence="1" type="ORF">E2C01_017133</name>
</gene>
<name>A0A5B7DR30_PORTR</name>
<keyword evidence="2" id="KW-1185">Reference proteome</keyword>
<dbReference type="EMBL" id="VSRR010001285">
    <property type="protein sequence ID" value="MPC24061.1"/>
    <property type="molecule type" value="Genomic_DNA"/>
</dbReference>
<protein>
    <submittedName>
        <fullName evidence="1">Uncharacterized protein</fullName>
    </submittedName>
</protein>
<sequence length="171" mass="19418">MLLTIADTGFQAFPVEVKKQVCTSKDRDMSIEHLLEIYPRFFPIKRGDGQHTMQDNFSGLAGNTGPLPFIERYEGHQLQYQANQNKQCGMNIASFVSGSHCLYLSLATALQVKDSHVHNQSPIEQNDIFLLFCLHSNTVDVITDREHMTTEQDAAHGEAKAEDNYTSWYDY</sequence>
<accession>A0A5B7DR30</accession>
<reference evidence="1 2" key="1">
    <citation type="submission" date="2019-05" db="EMBL/GenBank/DDBJ databases">
        <title>Another draft genome of Portunus trituberculatus and its Hox gene families provides insights of decapod evolution.</title>
        <authorList>
            <person name="Jeong J.-H."/>
            <person name="Song I."/>
            <person name="Kim S."/>
            <person name="Choi T."/>
            <person name="Kim D."/>
            <person name="Ryu S."/>
            <person name="Kim W."/>
        </authorList>
    </citation>
    <scope>NUCLEOTIDE SEQUENCE [LARGE SCALE GENOMIC DNA]</scope>
    <source>
        <tissue evidence="1">Muscle</tissue>
    </source>
</reference>
<proteinExistence type="predicted"/>
<organism evidence="1 2">
    <name type="scientific">Portunus trituberculatus</name>
    <name type="common">Swimming crab</name>
    <name type="synonym">Neptunus trituberculatus</name>
    <dbReference type="NCBI Taxonomy" id="210409"/>
    <lineage>
        <taxon>Eukaryota</taxon>
        <taxon>Metazoa</taxon>
        <taxon>Ecdysozoa</taxon>
        <taxon>Arthropoda</taxon>
        <taxon>Crustacea</taxon>
        <taxon>Multicrustacea</taxon>
        <taxon>Malacostraca</taxon>
        <taxon>Eumalacostraca</taxon>
        <taxon>Eucarida</taxon>
        <taxon>Decapoda</taxon>
        <taxon>Pleocyemata</taxon>
        <taxon>Brachyura</taxon>
        <taxon>Eubrachyura</taxon>
        <taxon>Portunoidea</taxon>
        <taxon>Portunidae</taxon>
        <taxon>Portuninae</taxon>
        <taxon>Portunus</taxon>
    </lineage>
</organism>
<comment type="caution">
    <text evidence="1">The sequence shown here is derived from an EMBL/GenBank/DDBJ whole genome shotgun (WGS) entry which is preliminary data.</text>
</comment>
<evidence type="ECO:0000313" key="1">
    <source>
        <dbReference type="EMBL" id="MPC24061.1"/>
    </source>
</evidence>